<accession>A0A812LHT7</accession>
<keyword evidence="2" id="KW-1185">Reference proteome</keyword>
<dbReference type="Proteomes" id="UP000604046">
    <property type="component" value="Unassembled WGS sequence"/>
</dbReference>
<name>A0A812LHT7_9DINO</name>
<evidence type="ECO:0000313" key="2">
    <source>
        <dbReference type="Proteomes" id="UP000604046"/>
    </source>
</evidence>
<organism evidence="1 2">
    <name type="scientific">Symbiodinium natans</name>
    <dbReference type="NCBI Taxonomy" id="878477"/>
    <lineage>
        <taxon>Eukaryota</taxon>
        <taxon>Sar</taxon>
        <taxon>Alveolata</taxon>
        <taxon>Dinophyceae</taxon>
        <taxon>Suessiales</taxon>
        <taxon>Symbiodiniaceae</taxon>
        <taxon>Symbiodinium</taxon>
    </lineage>
</organism>
<comment type="caution">
    <text evidence="1">The sequence shown here is derived from an EMBL/GenBank/DDBJ whole genome shotgun (WGS) entry which is preliminary data.</text>
</comment>
<reference evidence="1" key="1">
    <citation type="submission" date="2021-02" db="EMBL/GenBank/DDBJ databases">
        <authorList>
            <person name="Dougan E. K."/>
            <person name="Rhodes N."/>
            <person name="Thang M."/>
            <person name="Chan C."/>
        </authorList>
    </citation>
    <scope>NUCLEOTIDE SEQUENCE</scope>
</reference>
<gene>
    <name evidence="1" type="ORF">SNAT2548_LOCUS11568</name>
</gene>
<proteinExistence type="predicted"/>
<dbReference type="AlphaFoldDB" id="A0A812LHT7"/>
<dbReference type="EMBL" id="CAJNDS010001046">
    <property type="protein sequence ID" value="CAE7245324.1"/>
    <property type="molecule type" value="Genomic_DNA"/>
</dbReference>
<evidence type="ECO:0000313" key="1">
    <source>
        <dbReference type="EMBL" id="CAE7245324.1"/>
    </source>
</evidence>
<sequence>MGKSVPKKEAGPKGCVKKEAGSDLQCVAVQPEAGEVITIPDPKTKKKDREQNRTTVRARLTPTEMELIREYRSSDSTPEDSLLKLQQRLKAVYLYDAGLKAGVCQILTRLKQEKLAAEFSEEQSVKLREALAK</sequence>
<protein>
    <submittedName>
        <fullName evidence="1">Uncharacterized protein</fullName>
    </submittedName>
</protein>